<evidence type="ECO:0000256" key="8">
    <source>
        <dbReference type="ARBA" id="ARBA00022605"/>
    </source>
</evidence>
<evidence type="ECO:0000256" key="10">
    <source>
        <dbReference type="ARBA" id="ARBA00023304"/>
    </source>
</evidence>
<dbReference type="PANTHER" id="PTHR43345">
    <property type="entry name" value="3-ISOPROPYLMALATE DEHYDRATASE SMALL SUBUNIT 2-RELATED-RELATED"/>
    <property type="match status" value="1"/>
</dbReference>
<evidence type="ECO:0000313" key="12">
    <source>
        <dbReference type="EMBL" id="OGY53704.1"/>
    </source>
</evidence>
<keyword evidence="8" id="KW-0028">Amino-acid biosynthesis</keyword>
<dbReference type="EMBL" id="MHIP01000049">
    <property type="protein sequence ID" value="OGY53704.1"/>
    <property type="molecule type" value="Genomic_DNA"/>
</dbReference>
<comment type="catalytic activity">
    <reaction evidence="1">
        <text>(2R,3S)-3-isopropylmalate = (2S)-2-isopropylmalate</text>
        <dbReference type="Rhea" id="RHEA:32287"/>
        <dbReference type="ChEBI" id="CHEBI:1178"/>
        <dbReference type="ChEBI" id="CHEBI:35121"/>
        <dbReference type="EC" id="4.2.1.33"/>
    </reaction>
</comment>
<keyword evidence="10" id="KW-0100">Branched-chain amino acid biosynthesis</keyword>
<dbReference type="InterPro" id="IPR000573">
    <property type="entry name" value="AconitaseA/IPMdHydase_ssu_swvl"/>
</dbReference>
<keyword evidence="9" id="KW-0456">Lyase</keyword>
<feature type="domain" description="Aconitase A/isopropylmalate dehydratase small subunit swivel" evidence="11">
    <location>
        <begin position="17"/>
        <end position="113"/>
    </location>
</feature>
<evidence type="ECO:0000256" key="4">
    <source>
        <dbReference type="ARBA" id="ARBA00009845"/>
    </source>
</evidence>
<comment type="function">
    <text evidence="2">Catalyzes the isomerization between 2-isopropylmalate and 3-isopropylmalate, via the formation of 2-isopropylmaleate.</text>
</comment>
<dbReference type="Gene3D" id="3.20.19.10">
    <property type="entry name" value="Aconitase, domain 4"/>
    <property type="match status" value="1"/>
</dbReference>
<evidence type="ECO:0000256" key="5">
    <source>
        <dbReference type="ARBA" id="ARBA00011271"/>
    </source>
</evidence>
<evidence type="ECO:0000313" key="13">
    <source>
        <dbReference type="Proteomes" id="UP000176512"/>
    </source>
</evidence>
<dbReference type="GO" id="GO:0003861">
    <property type="term" value="F:3-isopropylmalate dehydratase activity"/>
    <property type="evidence" value="ECO:0007669"/>
    <property type="project" value="UniProtKB-EC"/>
</dbReference>
<dbReference type="EC" id="4.2.1.33" evidence="6"/>
<protein>
    <recommendedName>
        <fullName evidence="6">3-isopropylmalate dehydratase</fullName>
        <ecNumber evidence="6">4.2.1.33</ecNumber>
    </recommendedName>
</protein>
<reference evidence="12 13" key="1">
    <citation type="journal article" date="2016" name="Nat. Commun.">
        <title>Thousands of microbial genomes shed light on interconnected biogeochemical processes in an aquifer system.</title>
        <authorList>
            <person name="Anantharaman K."/>
            <person name="Brown C.T."/>
            <person name="Hug L.A."/>
            <person name="Sharon I."/>
            <person name="Castelle C.J."/>
            <person name="Probst A.J."/>
            <person name="Thomas B.C."/>
            <person name="Singh A."/>
            <person name="Wilkins M.J."/>
            <person name="Karaoz U."/>
            <person name="Brodie E.L."/>
            <person name="Williams K.H."/>
            <person name="Hubbard S.S."/>
            <person name="Banfield J.F."/>
        </authorList>
    </citation>
    <scope>NUCLEOTIDE SEQUENCE [LARGE SCALE GENOMIC DNA]</scope>
</reference>
<comment type="pathway">
    <text evidence="3">Amino-acid biosynthesis; L-leucine biosynthesis; L-leucine from 3-methyl-2-oxobutanoate: step 2/4.</text>
</comment>
<dbReference type="CDD" id="cd01577">
    <property type="entry name" value="IPMI_Swivel"/>
    <property type="match status" value="1"/>
</dbReference>
<dbReference type="Pfam" id="PF00694">
    <property type="entry name" value="Aconitase_C"/>
    <property type="match status" value="1"/>
</dbReference>
<evidence type="ECO:0000256" key="2">
    <source>
        <dbReference type="ARBA" id="ARBA00002695"/>
    </source>
</evidence>
<evidence type="ECO:0000256" key="7">
    <source>
        <dbReference type="ARBA" id="ARBA00022430"/>
    </source>
</evidence>
<comment type="similarity">
    <text evidence="4">Belongs to the LeuD family. LeuD type 1 subfamily.</text>
</comment>
<dbReference type="SUPFAM" id="SSF52016">
    <property type="entry name" value="LeuD/IlvD-like"/>
    <property type="match status" value="1"/>
</dbReference>
<accession>A0A1G1YN40</accession>
<evidence type="ECO:0000256" key="9">
    <source>
        <dbReference type="ARBA" id="ARBA00023239"/>
    </source>
</evidence>
<dbReference type="GO" id="GO:0009098">
    <property type="term" value="P:L-leucine biosynthetic process"/>
    <property type="evidence" value="ECO:0007669"/>
    <property type="project" value="UniProtKB-KW"/>
</dbReference>
<organism evidence="12 13">
    <name type="scientific">Candidatus Buchananbacteria bacterium RIFCSPLOWO2_01_FULL_46_12</name>
    <dbReference type="NCBI Taxonomy" id="1797546"/>
    <lineage>
        <taxon>Bacteria</taxon>
        <taxon>Candidatus Buchananiibacteriota</taxon>
    </lineage>
</organism>
<dbReference type="AlphaFoldDB" id="A0A1G1YN40"/>
<dbReference type="PANTHER" id="PTHR43345:SF5">
    <property type="entry name" value="3-ISOPROPYLMALATE DEHYDRATASE SMALL SUBUNIT"/>
    <property type="match status" value="1"/>
</dbReference>
<evidence type="ECO:0000259" key="11">
    <source>
        <dbReference type="Pfam" id="PF00694"/>
    </source>
</evidence>
<evidence type="ECO:0000256" key="3">
    <source>
        <dbReference type="ARBA" id="ARBA00004729"/>
    </source>
</evidence>
<sequence>MPLKIVSITDRAFHLPGDNIDTDRIIPARFLKCITFNGLEAHVFADDRTKLAGAHPFDNPVNQGRTILVVDSNFGSGSSREHAPQALKRWGIAAIVGRSFADIFSGNATAIGLPCVCVDETSHHDLLVAVNEFSLGELIVDLERNQLVYEWRGRQFQLPITLDPAQREMLINGTWDTIATLLEVNDQVDAVADRLPPLALTE</sequence>
<dbReference type="NCBIfam" id="NF002458">
    <property type="entry name" value="PRK01641.1"/>
    <property type="match status" value="1"/>
</dbReference>
<proteinExistence type="inferred from homology"/>
<gene>
    <name evidence="12" type="ORF">A3A24_00835</name>
</gene>
<dbReference type="InterPro" id="IPR050075">
    <property type="entry name" value="LeuD"/>
</dbReference>
<dbReference type="Proteomes" id="UP000176512">
    <property type="component" value="Unassembled WGS sequence"/>
</dbReference>
<evidence type="ECO:0000256" key="6">
    <source>
        <dbReference type="ARBA" id="ARBA00011998"/>
    </source>
</evidence>
<comment type="caution">
    <text evidence="12">The sequence shown here is derived from an EMBL/GenBank/DDBJ whole genome shotgun (WGS) entry which is preliminary data.</text>
</comment>
<name>A0A1G1YN40_9BACT</name>
<dbReference type="InterPro" id="IPR033940">
    <property type="entry name" value="IPMI_Swivel"/>
</dbReference>
<dbReference type="InterPro" id="IPR015928">
    <property type="entry name" value="Aconitase/3IPM_dehydase_swvl"/>
</dbReference>
<evidence type="ECO:0000256" key="1">
    <source>
        <dbReference type="ARBA" id="ARBA00000491"/>
    </source>
</evidence>
<keyword evidence="7" id="KW-0432">Leucine biosynthesis</keyword>
<comment type="subunit">
    <text evidence="5">Heterodimer of LeuC and LeuD.</text>
</comment>